<dbReference type="Proteomes" id="UP000033647">
    <property type="component" value="Unassembled WGS sequence"/>
</dbReference>
<evidence type="ECO:0000313" key="2">
    <source>
        <dbReference type="EMBL" id="KJY00682.1"/>
    </source>
</evidence>
<accession>A0A0F4GTE3</accession>
<name>A0A0F4GTE3_9PEZI</name>
<organism evidence="2 3">
    <name type="scientific">Zymoseptoria brevis</name>
    <dbReference type="NCBI Taxonomy" id="1047168"/>
    <lineage>
        <taxon>Eukaryota</taxon>
        <taxon>Fungi</taxon>
        <taxon>Dikarya</taxon>
        <taxon>Ascomycota</taxon>
        <taxon>Pezizomycotina</taxon>
        <taxon>Dothideomycetes</taxon>
        <taxon>Dothideomycetidae</taxon>
        <taxon>Mycosphaerellales</taxon>
        <taxon>Mycosphaerellaceae</taxon>
        <taxon>Zymoseptoria</taxon>
    </lineage>
</organism>
<protein>
    <submittedName>
        <fullName evidence="2">Uncharacterized protein</fullName>
    </submittedName>
</protein>
<proteinExistence type="predicted"/>
<comment type="caution">
    <text evidence="2">The sequence shown here is derived from an EMBL/GenBank/DDBJ whole genome shotgun (WGS) entry which is preliminary data.</text>
</comment>
<reference evidence="2 3" key="1">
    <citation type="submission" date="2015-03" db="EMBL/GenBank/DDBJ databases">
        <title>RNA-seq based gene annotation and comparative genomics of four Zymoseptoria species reveal species-specific pathogenicity related genes and transposable element activity.</title>
        <authorList>
            <person name="Grandaubert J."/>
            <person name="Bhattacharyya A."/>
            <person name="Stukenbrock E.H."/>
        </authorList>
    </citation>
    <scope>NUCLEOTIDE SEQUENCE [LARGE SCALE GENOMIC DNA]</scope>
    <source>
        <strain evidence="2 3">Zb18110</strain>
    </source>
</reference>
<feature type="region of interest" description="Disordered" evidence="1">
    <location>
        <begin position="179"/>
        <end position="201"/>
    </location>
</feature>
<feature type="compositionally biased region" description="Polar residues" evidence="1">
    <location>
        <begin position="180"/>
        <end position="197"/>
    </location>
</feature>
<keyword evidence="3" id="KW-1185">Reference proteome</keyword>
<sequence length="334" mass="37647">MSTQNQPMNRRPSWAKNKKSYRHYLRTDLAKDRTPGEDYGLDNFSYDHTHVPKWQLPHDIMEHLPDILRTTAKDWQLSGAAVNTALDRIKVLEAECITRGYPDKTFVNSLSRRVSDLSPSTVPGAANVDTPPMYSPVIASLGHSNFPNYNDSHDSKKSFDGVPPQQQQIMGMESPPFTPLDSQTCSTPEMISPTSSMAPPAVPDPHALTRQISTISTRSRNDSAASSFNKSFKDSAVAAFDERAWDIYIGSYEAELVDIKTVSMPRLRGQGILLERYSVELIREPQWKAAITDFMAWFATMKPMVADYDRQVKELELPSLDYVRLERTARGMSI</sequence>
<dbReference type="OrthoDB" id="3898724at2759"/>
<gene>
    <name evidence="2" type="ORF">TI39_contig319g00015</name>
</gene>
<evidence type="ECO:0000313" key="3">
    <source>
        <dbReference type="Proteomes" id="UP000033647"/>
    </source>
</evidence>
<dbReference type="AlphaFoldDB" id="A0A0F4GTE3"/>
<dbReference type="EMBL" id="LAFY01000311">
    <property type="protein sequence ID" value="KJY00682.1"/>
    <property type="molecule type" value="Genomic_DNA"/>
</dbReference>
<evidence type="ECO:0000256" key="1">
    <source>
        <dbReference type="SAM" id="MobiDB-lite"/>
    </source>
</evidence>